<dbReference type="GO" id="GO:0051536">
    <property type="term" value="F:iron-sulfur cluster binding"/>
    <property type="evidence" value="ECO:0007669"/>
    <property type="project" value="UniProtKB-KW"/>
</dbReference>
<dbReference type="Pfam" id="PF04055">
    <property type="entry name" value="Radical_SAM"/>
    <property type="match status" value="1"/>
</dbReference>
<dbReference type="STRING" id="394958.BGI42_07130"/>
<reference evidence="8" key="1">
    <citation type="submission" date="2016-09" db="EMBL/GenBank/DDBJ databases">
        <title>Genomics of Clostridium taeniosporum, an organism which forms endospores with ribbon-like appendages.</title>
        <authorList>
            <person name="Walker J.R."/>
        </authorList>
    </citation>
    <scope>NUCLEOTIDE SEQUENCE [LARGE SCALE GENOMIC DNA]</scope>
    <source>
        <strain evidence="8">1/k</strain>
    </source>
</reference>
<proteinExistence type="predicted"/>
<dbReference type="KEGG" id="ctae:BGI42_07130"/>
<protein>
    <submittedName>
        <fullName evidence="7">Radical SAM protein</fullName>
    </submittedName>
</protein>
<keyword evidence="2" id="KW-0949">S-adenosyl-L-methionine</keyword>
<dbReference type="OrthoDB" id="9777636at2"/>
<keyword evidence="5" id="KW-0411">Iron-sulfur</keyword>
<keyword evidence="4" id="KW-0408">Iron</keyword>
<comment type="cofactor">
    <cofactor evidence="1">
        <name>[4Fe-4S] cluster</name>
        <dbReference type="ChEBI" id="CHEBI:49883"/>
    </cofactor>
</comment>
<keyword evidence="3" id="KW-0479">Metal-binding</keyword>
<evidence type="ECO:0000256" key="4">
    <source>
        <dbReference type="ARBA" id="ARBA00023004"/>
    </source>
</evidence>
<dbReference type="SFLD" id="SFLDG01082">
    <property type="entry name" value="B12-binding_domain_containing"/>
    <property type="match status" value="1"/>
</dbReference>
<dbReference type="InterPro" id="IPR051198">
    <property type="entry name" value="BchE-like"/>
</dbReference>
<dbReference type="GO" id="GO:0003824">
    <property type="term" value="F:catalytic activity"/>
    <property type="evidence" value="ECO:0007669"/>
    <property type="project" value="InterPro"/>
</dbReference>
<evidence type="ECO:0000256" key="1">
    <source>
        <dbReference type="ARBA" id="ARBA00001966"/>
    </source>
</evidence>
<dbReference type="InterPro" id="IPR006638">
    <property type="entry name" value="Elp3/MiaA/NifB-like_rSAM"/>
</dbReference>
<evidence type="ECO:0000259" key="6">
    <source>
        <dbReference type="PROSITE" id="PS51918"/>
    </source>
</evidence>
<sequence length="295" mass="33882">MNYNKIIYRPPIESNTLLLQVTLGCSHNSCAYCNMYKNIKFQKENLKKIERDLKEASKLHKYDSRIYLLNGDPFILTTKELKSIATLINKYLPKCKTIAMYASIKSIKSKTLDELKELHELGINDLYIGLESGNDEVLLNINKGNNSKEALNELKKLDEAGIEYYCMVMTGIAGFGKGIRNAIDTAELLSKVNSKGIFPLSLLLMPGTKLYSDYLIGKFKEATELERLLELKTLIKNLNVNENTLFSSKHETNFIQMSGKLPRDKKEFIKRLDIILENYDEMRLKLEFNRNSRSL</sequence>
<accession>A0A1D7XK09</accession>
<keyword evidence="8" id="KW-1185">Reference proteome</keyword>
<dbReference type="SMART" id="SM00729">
    <property type="entry name" value="Elp3"/>
    <property type="match status" value="1"/>
</dbReference>
<dbReference type="Gene3D" id="3.20.20.70">
    <property type="entry name" value="Aldolase class I"/>
    <property type="match status" value="1"/>
</dbReference>
<evidence type="ECO:0000313" key="8">
    <source>
        <dbReference type="Proteomes" id="UP000094652"/>
    </source>
</evidence>
<organism evidence="7 8">
    <name type="scientific">Clostridium taeniosporum</name>
    <dbReference type="NCBI Taxonomy" id="394958"/>
    <lineage>
        <taxon>Bacteria</taxon>
        <taxon>Bacillati</taxon>
        <taxon>Bacillota</taxon>
        <taxon>Clostridia</taxon>
        <taxon>Eubacteriales</taxon>
        <taxon>Clostridiaceae</taxon>
        <taxon>Clostridium</taxon>
    </lineage>
</organism>
<dbReference type="PANTHER" id="PTHR43409:SF4">
    <property type="entry name" value="RADICAL SAM SUPERFAMILY PROTEIN"/>
    <property type="match status" value="1"/>
</dbReference>
<evidence type="ECO:0000256" key="5">
    <source>
        <dbReference type="ARBA" id="ARBA00023014"/>
    </source>
</evidence>
<dbReference type="PROSITE" id="PS51918">
    <property type="entry name" value="RADICAL_SAM"/>
    <property type="match status" value="1"/>
</dbReference>
<name>A0A1D7XK09_9CLOT</name>
<dbReference type="Proteomes" id="UP000094652">
    <property type="component" value="Chromosome"/>
</dbReference>
<gene>
    <name evidence="7" type="ORF">BGI42_07130</name>
</gene>
<dbReference type="PROSITE" id="PS51257">
    <property type="entry name" value="PROKAR_LIPOPROTEIN"/>
    <property type="match status" value="1"/>
</dbReference>
<evidence type="ECO:0000256" key="2">
    <source>
        <dbReference type="ARBA" id="ARBA00022691"/>
    </source>
</evidence>
<dbReference type="CDD" id="cd01335">
    <property type="entry name" value="Radical_SAM"/>
    <property type="match status" value="1"/>
</dbReference>
<dbReference type="SFLD" id="SFLDS00029">
    <property type="entry name" value="Radical_SAM"/>
    <property type="match status" value="1"/>
</dbReference>
<evidence type="ECO:0000256" key="3">
    <source>
        <dbReference type="ARBA" id="ARBA00022723"/>
    </source>
</evidence>
<feature type="domain" description="Radical SAM core" evidence="6">
    <location>
        <begin position="11"/>
        <end position="241"/>
    </location>
</feature>
<dbReference type="InterPro" id="IPR013785">
    <property type="entry name" value="Aldolase_TIM"/>
</dbReference>
<dbReference type="SFLD" id="SFLDG01095">
    <property type="entry name" value="Uncharacterised_Radical_SAM_Su"/>
    <property type="match status" value="1"/>
</dbReference>
<dbReference type="AlphaFoldDB" id="A0A1D7XK09"/>
<dbReference type="InterPro" id="IPR007197">
    <property type="entry name" value="rSAM"/>
</dbReference>
<dbReference type="GO" id="GO:0046872">
    <property type="term" value="F:metal ion binding"/>
    <property type="evidence" value="ECO:0007669"/>
    <property type="project" value="UniProtKB-KW"/>
</dbReference>
<evidence type="ECO:0000313" key="7">
    <source>
        <dbReference type="EMBL" id="AOR23520.1"/>
    </source>
</evidence>
<dbReference type="PANTHER" id="PTHR43409">
    <property type="entry name" value="ANAEROBIC MAGNESIUM-PROTOPORPHYRIN IX MONOMETHYL ESTER CYCLASE-RELATED"/>
    <property type="match status" value="1"/>
</dbReference>
<dbReference type="EMBL" id="CP017253">
    <property type="protein sequence ID" value="AOR23520.1"/>
    <property type="molecule type" value="Genomic_DNA"/>
</dbReference>
<dbReference type="RefSeq" id="WP_069679671.1">
    <property type="nucleotide sequence ID" value="NZ_CP017253.2"/>
</dbReference>
<dbReference type="InterPro" id="IPR058240">
    <property type="entry name" value="rSAM_sf"/>
</dbReference>
<dbReference type="SUPFAM" id="SSF102114">
    <property type="entry name" value="Radical SAM enzymes"/>
    <property type="match status" value="1"/>
</dbReference>